<name>A0A9Q0DG62_9TELE</name>
<gene>
    <name evidence="2" type="ORF">NHX12_011304</name>
</gene>
<reference evidence="2" key="1">
    <citation type="submission" date="2022-07" db="EMBL/GenBank/DDBJ databases">
        <title>Chromosome-level genome of Muraenolepis orangiensis.</title>
        <authorList>
            <person name="Kim J."/>
        </authorList>
    </citation>
    <scope>NUCLEOTIDE SEQUENCE</scope>
    <source>
        <strain evidence="2">KU_S4_2022</strain>
        <tissue evidence="2">Muscle</tissue>
    </source>
</reference>
<dbReference type="AlphaFoldDB" id="A0A9Q0DG62"/>
<comment type="caution">
    <text evidence="2">The sequence shown here is derived from an EMBL/GenBank/DDBJ whole genome shotgun (WGS) entry which is preliminary data.</text>
</comment>
<evidence type="ECO:0000313" key="2">
    <source>
        <dbReference type="EMBL" id="KAJ3587707.1"/>
    </source>
</evidence>
<dbReference type="EMBL" id="JANIIK010000116">
    <property type="protein sequence ID" value="KAJ3587707.1"/>
    <property type="molecule type" value="Genomic_DNA"/>
</dbReference>
<dbReference type="PANTHER" id="PTHR19446">
    <property type="entry name" value="REVERSE TRANSCRIPTASES"/>
    <property type="match status" value="1"/>
</dbReference>
<accession>A0A9Q0DG62</accession>
<protein>
    <recommendedName>
        <fullName evidence="1">Reverse transcriptase domain-containing protein</fullName>
    </recommendedName>
</protein>
<dbReference type="Proteomes" id="UP001148018">
    <property type="component" value="Unassembled WGS sequence"/>
</dbReference>
<sequence length="296" mass="33774">MSELQLKEVREVVRKARASSAPGPSGTSYKVYKYCPKLLLRLWYILRVFWRRGRIPDQWRVAEGVWIPKEENSTQLDQFRIISLLCVEAKVFFSAVSKRLCTYLAENTYIDTSVQKGGISGMPGCLEHTGVVTQLIREARENKGNLSVLWLDLENAFGSIPHKLVQFTLTKHHVPSRCRDLITDYYSNFRMRVSSGAITSSWHKVEIVMTESVPGCRWILKGLEELVEWARMHFKPAKSRSMVLRKGKVVDKFRFNIADTAIPSISEKPVKSLGNVFDCSLRDTTSSRPALSWMAG</sequence>
<proteinExistence type="predicted"/>
<evidence type="ECO:0000313" key="3">
    <source>
        <dbReference type="Proteomes" id="UP001148018"/>
    </source>
</evidence>
<dbReference type="Pfam" id="PF00078">
    <property type="entry name" value="RVT_1"/>
    <property type="match status" value="1"/>
</dbReference>
<dbReference type="OrthoDB" id="447743at2759"/>
<organism evidence="2 3">
    <name type="scientific">Muraenolepis orangiensis</name>
    <name type="common">Patagonian moray cod</name>
    <dbReference type="NCBI Taxonomy" id="630683"/>
    <lineage>
        <taxon>Eukaryota</taxon>
        <taxon>Metazoa</taxon>
        <taxon>Chordata</taxon>
        <taxon>Craniata</taxon>
        <taxon>Vertebrata</taxon>
        <taxon>Euteleostomi</taxon>
        <taxon>Actinopterygii</taxon>
        <taxon>Neopterygii</taxon>
        <taxon>Teleostei</taxon>
        <taxon>Neoteleostei</taxon>
        <taxon>Acanthomorphata</taxon>
        <taxon>Zeiogadaria</taxon>
        <taxon>Gadariae</taxon>
        <taxon>Gadiformes</taxon>
        <taxon>Muraenolepidoidei</taxon>
        <taxon>Muraenolepididae</taxon>
        <taxon>Muraenolepis</taxon>
    </lineage>
</organism>
<keyword evidence="3" id="KW-1185">Reference proteome</keyword>
<evidence type="ECO:0000259" key="1">
    <source>
        <dbReference type="Pfam" id="PF00078"/>
    </source>
</evidence>
<dbReference type="InterPro" id="IPR000477">
    <property type="entry name" value="RT_dom"/>
</dbReference>
<feature type="domain" description="Reverse transcriptase" evidence="1">
    <location>
        <begin position="67"/>
        <end position="194"/>
    </location>
</feature>